<name>A0A5K1JSN9_9APHY</name>
<organism evidence="2">
    <name type="scientific">Ganoderma boninense</name>
    <dbReference type="NCBI Taxonomy" id="34458"/>
    <lineage>
        <taxon>Eukaryota</taxon>
        <taxon>Fungi</taxon>
        <taxon>Dikarya</taxon>
        <taxon>Basidiomycota</taxon>
        <taxon>Agaricomycotina</taxon>
        <taxon>Agaricomycetes</taxon>
        <taxon>Polyporales</taxon>
        <taxon>Polyporaceae</taxon>
        <taxon>Ganoderma</taxon>
    </lineage>
</organism>
<reference evidence="2" key="1">
    <citation type="submission" date="2019-10" db="EMBL/GenBank/DDBJ databases">
        <authorList>
            <person name="Nor Muhammad N."/>
        </authorList>
    </citation>
    <scope>NUCLEOTIDE SEQUENCE</scope>
</reference>
<dbReference type="EMBL" id="LR724059">
    <property type="protein sequence ID" value="VWO94563.1"/>
    <property type="molecule type" value="Genomic_DNA"/>
</dbReference>
<feature type="region of interest" description="Disordered" evidence="1">
    <location>
        <begin position="81"/>
        <end position="105"/>
    </location>
</feature>
<evidence type="ECO:0000256" key="1">
    <source>
        <dbReference type="SAM" id="MobiDB-lite"/>
    </source>
</evidence>
<feature type="compositionally biased region" description="Basic and acidic residues" evidence="1">
    <location>
        <begin position="84"/>
        <end position="105"/>
    </location>
</feature>
<keyword evidence="2" id="KW-0456">Lyase</keyword>
<dbReference type="AlphaFoldDB" id="A0A5K1JSN9"/>
<sequence>MSKLPEAFFAQFPEGVQLDTLYAAIPTIAALPEPLRTEIQDAFADSFSVIWKVMVGFCGAGLLSVFLLEEVPMLQDTDETYGLKSKESSHSTVTDLEKGKNSHDG</sequence>
<gene>
    <name evidence="2" type="primary">G4MU34</name>
</gene>
<protein>
    <submittedName>
        <fullName evidence="2">Threonine dehydratase )</fullName>
        <ecNumber evidence="2">4.3.1.19</ecNumber>
    </submittedName>
</protein>
<accession>A0A5K1JSN9</accession>
<dbReference type="EC" id="4.3.1.19" evidence="2"/>
<dbReference type="GO" id="GO:0004794">
    <property type="term" value="F:threonine deaminase activity"/>
    <property type="evidence" value="ECO:0007669"/>
    <property type="project" value="UniProtKB-EC"/>
</dbReference>
<evidence type="ECO:0000313" key="2">
    <source>
        <dbReference type="EMBL" id="VWO94563.1"/>
    </source>
</evidence>
<proteinExistence type="predicted"/>